<dbReference type="EMBL" id="CP006644">
    <property type="protein sequence ID" value="AHE54415.1"/>
    <property type="molecule type" value="Genomic_DNA"/>
</dbReference>
<dbReference type="STRING" id="1123269.NX02_13610"/>
<dbReference type="eggNOG" id="COG3507">
    <property type="taxonomic scope" value="Bacteria"/>
</dbReference>
<dbReference type="SUPFAM" id="SSF49785">
    <property type="entry name" value="Galactose-binding domain-like"/>
    <property type="match status" value="1"/>
</dbReference>
<protein>
    <recommendedName>
        <fullName evidence="3">CBM6 domain-containing protein</fullName>
    </recommendedName>
</protein>
<feature type="region of interest" description="Disordered" evidence="2">
    <location>
        <begin position="151"/>
        <end position="171"/>
    </location>
</feature>
<evidence type="ECO:0000313" key="4">
    <source>
        <dbReference type="EMBL" id="AHE54415.1"/>
    </source>
</evidence>
<sequence length="171" mass="19047">MSVEPGDDWPIHHERRAVTVAKFTYNADGTIPNLHWWDVASAPQIEPLDPYKRVEAEMIAWTSRITRDRDRYYDWVPGVTTARDARRGMYVTRVLERSYIKVAGVDFGTAGARRFVASVSNGAESSVVELRLDRIHGRVIGTLQVGATGSTGQWQERTTTSAAQSVPATSI</sequence>
<dbReference type="Pfam" id="PF03422">
    <property type="entry name" value="CBM_6"/>
    <property type="match status" value="1"/>
</dbReference>
<dbReference type="GO" id="GO:0030246">
    <property type="term" value="F:carbohydrate binding"/>
    <property type="evidence" value="ECO:0007669"/>
    <property type="project" value="InterPro"/>
</dbReference>
<dbReference type="Proteomes" id="UP000018851">
    <property type="component" value="Chromosome"/>
</dbReference>
<dbReference type="InterPro" id="IPR006584">
    <property type="entry name" value="Cellulose-bd_IV"/>
</dbReference>
<dbReference type="InterPro" id="IPR005084">
    <property type="entry name" value="CBM6"/>
</dbReference>
<organism evidence="4 5">
    <name type="scientific">Sphingomonas sanxanigenens DSM 19645 = NX02</name>
    <dbReference type="NCBI Taxonomy" id="1123269"/>
    <lineage>
        <taxon>Bacteria</taxon>
        <taxon>Pseudomonadati</taxon>
        <taxon>Pseudomonadota</taxon>
        <taxon>Alphaproteobacteria</taxon>
        <taxon>Sphingomonadales</taxon>
        <taxon>Sphingomonadaceae</taxon>
        <taxon>Sphingomonas</taxon>
    </lineage>
</organism>
<dbReference type="PATRIC" id="fig|1123269.5.peg.2652"/>
<evidence type="ECO:0000256" key="1">
    <source>
        <dbReference type="ARBA" id="ARBA00022729"/>
    </source>
</evidence>
<evidence type="ECO:0000256" key="2">
    <source>
        <dbReference type="SAM" id="MobiDB-lite"/>
    </source>
</evidence>
<dbReference type="PROSITE" id="PS51175">
    <property type="entry name" value="CBM6"/>
    <property type="match status" value="1"/>
</dbReference>
<keyword evidence="5" id="KW-1185">Reference proteome</keyword>
<feature type="domain" description="CBM6" evidence="3">
    <location>
        <begin position="52"/>
        <end position="171"/>
    </location>
</feature>
<dbReference type="AlphaFoldDB" id="W0AFG4"/>
<dbReference type="Gene3D" id="2.60.120.260">
    <property type="entry name" value="Galactose-binding domain-like"/>
    <property type="match status" value="1"/>
</dbReference>
<proteinExistence type="predicted"/>
<dbReference type="HOGENOM" id="CLU_1561896_0_0_5"/>
<accession>W0AFG4</accession>
<dbReference type="CDD" id="cd04084">
    <property type="entry name" value="CBM6_xylanase-like"/>
    <property type="match status" value="1"/>
</dbReference>
<name>W0AFG4_9SPHN</name>
<keyword evidence="1" id="KW-0732">Signal</keyword>
<dbReference type="SMART" id="SM00606">
    <property type="entry name" value="CBD_IV"/>
    <property type="match status" value="1"/>
</dbReference>
<dbReference type="KEGG" id="ssan:NX02_13610"/>
<gene>
    <name evidence="4" type="ORF">NX02_13610</name>
</gene>
<dbReference type="RefSeq" id="WP_025292619.1">
    <property type="nucleotide sequence ID" value="NZ_CP006644.1"/>
</dbReference>
<dbReference type="InterPro" id="IPR008979">
    <property type="entry name" value="Galactose-bd-like_sf"/>
</dbReference>
<evidence type="ECO:0000259" key="3">
    <source>
        <dbReference type="PROSITE" id="PS51175"/>
    </source>
</evidence>
<evidence type="ECO:0000313" key="5">
    <source>
        <dbReference type="Proteomes" id="UP000018851"/>
    </source>
</evidence>
<reference evidence="4 5" key="1">
    <citation type="submission" date="2013-07" db="EMBL/GenBank/DDBJ databases">
        <title>Completed genome of Sphingomonas sanxanigenens NX02.</title>
        <authorList>
            <person name="Ma T."/>
            <person name="Huang H."/>
            <person name="Wu M."/>
            <person name="Li X."/>
            <person name="Li G."/>
        </authorList>
    </citation>
    <scope>NUCLEOTIDE SEQUENCE [LARGE SCALE GENOMIC DNA]</scope>
    <source>
        <strain evidence="4 5">NX02</strain>
    </source>
</reference>